<dbReference type="Proteomes" id="UP000324767">
    <property type="component" value="Unassembled WGS sequence"/>
</dbReference>
<comment type="caution">
    <text evidence="2">The sequence shown here is derived from an EMBL/GenBank/DDBJ whole genome shotgun (WGS) entry which is preliminary data.</text>
</comment>
<evidence type="ECO:0000313" key="2">
    <source>
        <dbReference type="EMBL" id="KAA6410353.1"/>
    </source>
</evidence>
<evidence type="ECO:0000256" key="1">
    <source>
        <dbReference type="SAM" id="MobiDB-lite"/>
    </source>
</evidence>
<feature type="region of interest" description="Disordered" evidence="1">
    <location>
        <begin position="365"/>
        <end position="390"/>
    </location>
</feature>
<proteinExistence type="predicted"/>
<reference evidence="2 3" key="1">
    <citation type="submission" date="2019-09" db="EMBL/GenBank/DDBJ databases">
        <title>The hologenome of the rock-dwelling lichen Lasallia pustulata.</title>
        <authorList>
            <person name="Greshake Tzovaras B."/>
            <person name="Segers F."/>
            <person name="Bicker A."/>
            <person name="Dal Grande F."/>
            <person name="Otte J."/>
            <person name="Hankeln T."/>
            <person name="Schmitt I."/>
            <person name="Ebersberger I."/>
        </authorList>
    </citation>
    <scope>NUCLEOTIDE SEQUENCE [LARGE SCALE GENOMIC DNA]</scope>
    <source>
        <strain evidence="2">A1-1</strain>
    </source>
</reference>
<sequence>MATSAPIAITEGSPREITIRLLDRVQSLEQRLGHLEGENKRINQILDDSGLTVSSRTSLQGQAESGMATSAPTAITEDNLTEITFPLLDRVQSLEQRVGQLEGENKSINQILKDCGLTISSHKPSTTTTTISSNGRPSSIFPHQSGQNLSDSTKLLGAQLTPAATQSTHAENKRLKTLAIWALMKVSSSQGSAEAGRILPRNPRDWDLRVRLAVSQTGLPLISVMGRISKGGPISEFMSEQGIQVPFLVFRVQFNIEDIAADSLEMGTVPDTLLLPPAVVKQLDDPNAVPPGLRYLSFSWRKCGLVGFDKLSDSPVPSRKASAVLEVLKLMGSATENSVQIWFMHPKAELLVERHFDHIRAHRGKMYKSTSTADQTSGPPLISMAEPSES</sequence>
<name>A0A5M8PN04_9LECA</name>
<organism evidence="2 3">
    <name type="scientific">Lasallia pustulata</name>
    <dbReference type="NCBI Taxonomy" id="136370"/>
    <lineage>
        <taxon>Eukaryota</taxon>
        <taxon>Fungi</taxon>
        <taxon>Dikarya</taxon>
        <taxon>Ascomycota</taxon>
        <taxon>Pezizomycotina</taxon>
        <taxon>Lecanoromycetes</taxon>
        <taxon>OSLEUM clade</taxon>
        <taxon>Umbilicariomycetidae</taxon>
        <taxon>Umbilicariales</taxon>
        <taxon>Umbilicariaceae</taxon>
        <taxon>Lasallia</taxon>
    </lineage>
</organism>
<accession>A0A5M8PN04</accession>
<gene>
    <name evidence="2" type="ORF">FRX48_05774</name>
</gene>
<dbReference type="AlphaFoldDB" id="A0A5M8PN04"/>
<dbReference type="OrthoDB" id="10441111at2759"/>
<evidence type="ECO:0000313" key="3">
    <source>
        <dbReference type="Proteomes" id="UP000324767"/>
    </source>
</evidence>
<feature type="compositionally biased region" description="Polar residues" evidence="1">
    <location>
        <begin position="368"/>
        <end position="378"/>
    </location>
</feature>
<protein>
    <submittedName>
        <fullName evidence="2">Uncharacterized protein</fullName>
    </submittedName>
</protein>
<dbReference type="EMBL" id="VXIT01000009">
    <property type="protein sequence ID" value="KAA6410353.1"/>
    <property type="molecule type" value="Genomic_DNA"/>
</dbReference>